<dbReference type="InterPro" id="IPR014710">
    <property type="entry name" value="RmlC-like_jellyroll"/>
</dbReference>
<dbReference type="PROSITE" id="PS50042">
    <property type="entry name" value="CNMP_BINDING_3"/>
    <property type="match status" value="1"/>
</dbReference>
<dbReference type="Pfam" id="PF00027">
    <property type="entry name" value="cNMP_binding"/>
    <property type="match status" value="1"/>
</dbReference>
<comment type="caution">
    <text evidence="2">The sequence shown here is derived from an EMBL/GenBank/DDBJ whole genome shotgun (WGS) entry which is preliminary data.</text>
</comment>
<accession>A0A7C4XL98</accession>
<dbReference type="PANTHER" id="PTHR23011:SF28">
    <property type="entry name" value="CYCLIC NUCLEOTIDE-BINDING DOMAIN CONTAINING PROTEIN"/>
    <property type="match status" value="1"/>
</dbReference>
<reference evidence="2" key="1">
    <citation type="journal article" date="2020" name="mSystems">
        <title>Genome- and Community-Level Interaction Insights into Carbon Utilization and Element Cycling Functions of Hydrothermarchaeota in Hydrothermal Sediment.</title>
        <authorList>
            <person name="Zhou Z."/>
            <person name="Liu Y."/>
            <person name="Xu W."/>
            <person name="Pan J."/>
            <person name="Luo Z.H."/>
            <person name="Li M."/>
        </authorList>
    </citation>
    <scope>NUCLEOTIDE SEQUENCE [LARGE SCALE GENOMIC DNA]</scope>
    <source>
        <strain evidence="2">SpSt-774</strain>
    </source>
</reference>
<feature type="domain" description="Cyclic nucleotide-binding" evidence="1">
    <location>
        <begin position="12"/>
        <end position="132"/>
    </location>
</feature>
<dbReference type="InterPro" id="IPR018488">
    <property type="entry name" value="cNMP-bd_CS"/>
</dbReference>
<dbReference type="PANTHER" id="PTHR23011">
    <property type="entry name" value="CYCLIC NUCLEOTIDE-BINDING DOMAIN CONTAINING PROTEIN"/>
    <property type="match status" value="1"/>
</dbReference>
<sequence length="154" mass="17340">MKEKEALSQVYLFRELSPSEMDILISISREKRIKKNEVIFKEGDPGDAFYLIVSGSVRISTIVPGVGEEALTILREGEYFGEMALIDDAPRSASAIANDDTILLSIGKDDFRRLLAQDTGIAYKLLWVFTRTLCARLRKTDEQLKSIFSIAKTF</sequence>
<proteinExistence type="predicted"/>
<dbReference type="InterPro" id="IPR000595">
    <property type="entry name" value="cNMP-bd_dom"/>
</dbReference>
<name>A0A7C4XL98_UNCW3</name>
<evidence type="ECO:0000259" key="1">
    <source>
        <dbReference type="PROSITE" id="PS50042"/>
    </source>
</evidence>
<dbReference type="PRINTS" id="PR00103">
    <property type="entry name" value="CAMPKINASE"/>
</dbReference>
<dbReference type="InterPro" id="IPR018490">
    <property type="entry name" value="cNMP-bd_dom_sf"/>
</dbReference>
<protein>
    <submittedName>
        <fullName evidence="2">Cyclic nucleotide-binding domain-containing protein</fullName>
    </submittedName>
</protein>
<dbReference type="CDD" id="cd00038">
    <property type="entry name" value="CAP_ED"/>
    <property type="match status" value="1"/>
</dbReference>
<dbReference type="SMART" id="SM00100">
    <property type="entry name" value="cNMP"/>
    <property type="match status" value="1"/>
</dbReference>
<dbReference type="AlphaFoldDB" id="A0A7C4XL98"/>
<dbReference type="EMBL" id="DTGZ01000028">
    <property type="protein sequence ID" value="HGV96960.1"/>
    <property type="molecule type" value="Genomic_DNA"/>
</dbReference>
<evidence type="ECO:0000313" key="2">
    <source>
        <dbReference type="EMBL" id="HGV96960.1"/>
    </source>
</evidence>
<organism evidence="2">
    <name type="scientific">candidate division WOR-3 bacterium</name>
    <dbReference type="NCBI Taxonomy" id="2052148"/>
    <lineage>
        <taxon>Bacteria</taxon>
        <taxon>Bacteria division WOR-3</taxon>
    </lineage>
</organism>
<dbReference type="SUPFAM" id="SSF51206">
    <property type="entry name" value="cAMP-binding domain-like"/>
    <property type="match status" value="1"/>
</dbReference>
<gene>
    <name evidence="2" type="ORF">ENV60_01510</name>
</gene>
<dbReference type="PROSITE" id="PS00889">
    <property type="entry name" value="CNMP_BINDING_2"/>
    <property type="match status" value="1"/>
</dbReference>
<dbReference type="Gene3D" id="2.60.120.10">
    <property type="entry name" value="Jelly Rolls"/>
    <property type="match status" value="1"/>
</dbReference>